<organism evidence="4 5">
    <name type="scientific">Rubritalea tangerina</name>
    <dbReference type="NCBI Taxonomy" id="430798"/>
    <lineage>
        <taxon>Bacteria</taxon>
        <taxon>Pseudomonadati</taxon>
        <taxon>Verrucomicrobiota</taxon>
        <taxon>Verrucomicrobiia</taxon>
        <taxon>Verrucomicrobiales</taxon>
        <taxon>Rubritaleaceae</taxon>
        <taxon>Rubritalea</taxon>
    </lineage>
</organism>
<evidence type="ECO:0000313" key="4">
    <source>
        <dbReference type="EMBL" id="MFD2158285.1"/>
    </source>
</evidence>
<dbReference type="Proteomes" id="UP001597389">
    <property type="component" value="Unassembled WGS sequence"/>
</dbReference>
<reference evidence="5" key="1">
    <citation type="journal article" date="2019" name="Int. J. Syst. Evol. Microbiol.">
        <title>The Global Catalogue of Microorganisms (GCM) 10K type strain sequencing project: providing services to taxonomists for standard genome sequencing and annotation.</title>
        <authorList>
            <consortium name="The Broad Institute Genomics Platform"/>
            <consortium name="The Broad Institute Genome Sequencing Center for Infectious Disease"/>
            <person name="Wu L."/>
            <person name="Ma J."/>
        </authorList>
    </citation>
    <scope>NUCLEOTIDE SEQUENCE [LARGE SCALE GENOMIC DNA]</scope>
    <source>
        <strain evidence="5">CCUG 57942</strain>
    </source>
</reference>
<name>A0ABW4Z8Q7_9BACT</name>
<evidence type="ECO:0000313" key="5">
    <source>
        <dbReference type="Proteomes" id="UP001597389"/>
    </source>
</evidence>
<dbReference type="InterPro" id="IPR017850">
    <property type="entry name" value="Alkaline_phosphatase_core_sf"/>
</dbReference>
<dbReference type="PANTHER" id="PTHR42693">
    <property type="entry name" value="ARYLSULFATASE FAMILY MEMBER"/>
    <property type="match status" value="1"/>
</dbReference>
<dbReference type="InterPro" id="IPR000917">
    <property type="entry name" value="Sulfatase_N"/>
</dbReference>
<comment type="caution">
    <text evidence="4">The sequence shown here is derived from an EMBL/GenBank/DDBJ whole genome shotgun (WGS) entry which is preliminary data.</text>
</comment>
<comment type="similarity">
    <text evidence="1">Belongs to the sulfatase family.</text>
</comment>
<protein>
    <submittedName>
        <fullName evidence="4">Sulfatase-like hydrolase/transferase</fullName>
    </submittedName>
</protein>
<keyword evidence="2" id="KW-0378">Hydrolase</keyword>
<sequence length="367" mass="41623">MTGRYNFRNYEKFKYLNPNQRTFGHVAQSAGYTTAVAGKWQLDGSLEDDFSRKFGFDQYCVWYLNQKMFGSRYLHPRLAQNGKEVGGKGLYGPDIVNDFALQFISEHKDEKFFLYYPMILPHFPFEATPDSDDWDPAAAKPKKNAKYYVDMVEYADKLVGKVLAKVEELGLEDNTLILFTSDNGTMRGIHSQWNGQDYAGGKGRLDNTGTHVPLIVRWNKVVKGGQVSKALVDFSDFFATIQEVTGGVGPKDYTIDGKSFLPLLKGDVYYQERAYTYCYYDPKWGTPELGAWVRNQSYKVYGNEGPCYDVSADYFEKKPLVGDTAKAELAQLEKVMAEKEAEGGVLKLKFNRDGFPKEKKGSSKRGK</sequence>
<gene>
    <name evidence="4" type="ORF">ACFSW8_05190</name>
</gene>
<accession>A0ABW4Z8Q7</accession>
<dbReference type="Gene3D" id="3.40.720.10">
    <property type="entry name" value="Alkaline Phosphatase, subunit A"/>
    <property type="match status" value="1"/>
</dbReference>
<evidence type="ECO:0000259" key="3">
    <source>
        <dbReference type="Pfam" id="PF00884"/>
    </source>
</evidence>
<proteinExistence type="inferred from homology"/>
<dbReference type="InterPro" id="IPR050738">
    <property type="entry name" value="Sulfatase"/>
</dbReference>
<feature type="domain" description="Sulfatase N-terminal" evidence="3">
    <location>
        <begin position="4"/>
        <end position="246"/>
    </location>
</feature>
<dbReference type="EMBL" id="JBHUJB010000021">
    <property type="protein sequence ID" value="MFD2158285.1"/>
    <property type="molecule type" value="Genomic_DNA"/>
</dbReference>
<evidence type="ECO:0000256" key="2">
    <source>
        <dbReference type="ARBA" id="ARBA00022801"/>
    </source>
</evidence>
<evidence type="ECO:0000256" key="1">
    <source>
        <dbReference type="ARBA" id="ARBA00008779"/>
    </source>
</evidence>
<dbReference type="Pfam" id="PF00884">
    <property type="entry name" value="Sulfatase"/>
    <property type="match status" value="1"/>
</dbReference>
<dbReference type="PANTHER" id="PTHR42693:SF53">
    <property type="entry name" value="ENDO-4-O-SULFATASE"/>
    <property type="match status" value="1"/>
</dbReference>
<keyword evidence="5" id="KW-1185">Reference proteome</keyword>
<dbReference type="SUPFAM" id="SSF53649">
    <property type="entry name" value="Alkaline phosphatase-like"/>
    <property type="match status" value="1"/>
</dbReference>